<dbReference type="AlphaFoldDB" id="I5ARD9"/>
<dbReference type="HOGENOM" id="CLU_133070_1_0_9"/>
<name>I5ARD9_EUBC6</name>
<dbReference type="OrthoDB" id="9790842at2"/>
<evidence type="ECO:0000313" key="2">
    <source>
        <dbReference type="EMBL" id="EIM56362.1"/>
    </source>
</evidence>
<gene>
    <name evidence="2" type="ORF">EubceDRAFT1_0513</name>
</gene>
<proteinExistence type="predicted"/>
<feature type="domain" description="YdbS-like PH" evidence="1">
    <location>
        <begin position="20"/>
        <end position="96"/>
    </location>
</feature>
<reference evidence="2 3" key="1">
    <citation type="submission" date="2010-08" db="EMBL/GenBank/DDBJ databases">
        <authorList>
            <consortium name="US DOE Joint Genome Institute (JGI-PGF)"/>
            <person name="Lucas S."/>
            <person name="Copeland A."/>
            <person name="Lapidus A."/>
            <person name="Cheng J.-F."/>
            <person name="Bruce D."/>
            <person name="Goodwin L."/>
            <person name="Pitluck S."/>
            <person name="Land M.L."/>
            <person name="Hauser L."/>
            <person name="Chang Y.-J."/>
            <person name="Anderson I.J."/>
            <person name="Johnson E."/>
            <person name="Mulhopadhyay B."/>
            <person name="Kyrpides N."/>
            <person name="Woyke T.J."/>
        </authorList>
    </citation>
    <scope>NUCLEOTIDE SEQUENCE [LARGE SCALE GENOMIC DNA]</scope>
    <source>
        <strain evidence="2 3">6</strain>
    </source>
</reference>
<sequence>MKHKGVIWKDRKRNFLGLPWTFTVYTMAEDRLFVDTGLLTSREDEVRLYRITDLSLTRSLWQRIIGTGTIHCTSADPTLGNFDLTNIKKPHETKEKISRLVEKARAKAKVYMREDMHSGHHFDDDHCLDESEGHGGWDHDDDLEDFEETVR</sequence>
<dbReference type="EMBL" id="CM001487">
    <property type="protein sequence ID" value="EIM56362.1"/>
    <property type="molecule type" value="Genomic_DNA"/>
</dbReference>
<dbReference type="eggNOG" id="COG3428">
    <property type="taxonomic scope" value="Bacteria"/>
</dbReference>
<organism evidence="2 3">
    <name type="scientific">Eubacterium cellulosolvens (strain ATCC 43171 / JCM 9499 / 6)</name>
    <name type="common">Cillobacterium cellulosolvens</name>
    <dbReference type="NCBI Taxonomy" id="633697"/>
    <lineage>
        <taxon>Bacteria</taxon>
        <taxon>Bacillati</taxon>
        <taxon>Bacillota</taxon>
        <taxon>Clostridia</taxon>
        <taxon>Eubacteriales</taxon>
        <taxon>Eubacteriaceae</taxon>
        <taxon>Eubacterium</taxon>
    </lineage>
</organism>
<dbReference type="Proteomes" id="UP000005753">
    <property type="component" value="Chromosome"/>
</dbReference>
<reference evidence="2 3" key="2">
    <citation type="submission" date="2012-02" db="EMBL/GenBank/DDBJ databases">
        <title>Improved High-Quality Draft sequence of Eubacterium cellulosolvens 6.</title>
        <authorList>
            <consortium name="US DOE Joint Genome Institute"/>
            <person name="Lucas S."/>
            <person name="Han J."/>
            <person name="Lapidus A."/>
            <person name="Cheng J.-F."/>
            <person name="Goodwin L."/>
            <person name="Pitluck S."/>
            <person name="Peters L."/>
            <person name="Mikhailova N."/>
            <person name="Gu W."/>
            <person name="Detter J.C."/>
            <person name="Han C."/>
            <person name="Tapia R."/>
            <person name="Land M."/>
            <person name="Hauser L."/>
            <person name="Kyrpides N."/>
            <person name="Ivanova N."/>
            <person name="Pagani I."/>
            <person name="Johnson E."/>
            <person name="Mukhopadhyay B."/>
            <person name="Anderson I."/>
            <person name="Woyke T."/>
        </authorList>
    </citation>
    <scope>NUCLEOTIDE SEQUENCE [LARGE SCALE GENOMIC DNA]</scope>
    <source>
        <strain evidence="2 3">6</strain>
    </source>
</reference>
<dbReference type="Pfam" id="PF03703">
    <property type="entry name" value="bPH_2"/>
    <property type="match status" value="1"/>
</dbReference>
<evidence type="ECO:0000313" key="3">
    <source>
        <dbReference type="Proteomes" id="UP000005753"/>
    </source>
</evidence>
<dbReference type="InterPro" id="IPR005182">
    <property type="entry name" value="YdbS-like_PH"/>
</dbReference>
<protein>
    <submittedName>
        <fullName evidence="2">Putative membrane protein</fullName>
    </submittedName>
</protein>
<accession>I5ARD9</accession>
<dbReference type="STRING" id="633697.EubceDRAFT1_0513"/>
<keyword evidence="3" id="KW-1185">Reference proteome</keyword>
<evidence type="ECO:0000259" key="1">
    <source>
        <dbReference type="Pfam" id="PF03703"/>
    </source>
</evidence>